<dbReference type="SUPFAM" id="SSF52540">
    <property type="entry name" value="P-loop containing nucleoside triphosphate hydrolases"/>
    <property type="match status" value="1"/>
</dbReference>
<dbReference type="AlphaFoldDB" id="A0A1Q5UKI2"/>
<accession>A0A1Q5UKI2</accession>
<organism evidence="1 2">
    <name type="scientific">Penicillium subrubescens</name>
    <dbReference type="NCBI Taxonomy" id="1316194"/>
    <lineage>
        <taxon>Eukaryota</taxon>
        <taxon>Fungi</taxon>
        <taxon>Dikarya</taxon>
        <taxon>Ascomycota</taxon>
        <taxon>Pezizomycotina</taxon>
        <taxon>Eurotiomycetes</taxon>
        <taxon>Eurotiomycetidae</taxon>
        <taxon>Eurotiales</taxon>
        <taxon>Aspergillaceae</taxon>
        <taxon>Penicillium</taxon>
    </lineage>
</organism>
<reference evidence="1 2" key="1">
    <citation type="submission" date="2016-10" db="EMBL/GenBank/DDBJ databases">
        <title>Genome sequence of the ascomycete fungus Penicillium subrubescens.</title>
        <authorList>
            <person name="De Vries R.P."/>
            <person name="Peng M."/>
            <person name="Dilokpimol A."/>
            <person name="Hilden K."/>
            <person name="Makela M.R."/>
            <person name="Grigoriev I."/>
            <person name="Riley R."/>
            <person name="Granchi Z."/>
        </authorList>
    </citation>
    <scope>NUCLEOTIDE SEQUENCE [LARGE SCALE GENOMIC DNA]</scope>
    <source>
        <strain evidence="1 2">CBS 132785</strain>
    </source>
</reference>
<dbReference type="EMBL" id="MNBE01000160">
    <property type="protein sequence ID" value="OKP12980.1"/>
    <property type="molecule type" value="Genomic_DNA"/>
</dbReference>
<sequence>MTSISFGDKNRGLQVGHSSGSIHAEIHLPQVDSREKLDPTVENSPGRPRWCRVSVRRPVPGPRLTSERKSHLAIEYSYQIRSESPETWVFWIHASNVARFEQSFRDIAEQLKIPTRQDPKANIFKLVENWLRDENKGKWICILDNADDDKFLCSLPAAGKGASMKEPLNASTKPLLEYVPRCQNGSIIITSRSREAALRMVKHKDLIEVEPMVRSEALELLQKTLDQPEESQESQHLVEELEFMPLAIAQAARYIRNRAPRYSVSQYLRDFQKSDNEAIKLLKKEAGQLDRDWEAKNSILVTWQISFDYIRDEKPSAAELLSLMSFFDR</sequence>
<comment type="caution">
    <text evidence="1">The sequence shown here is derived from an EMBL/GenBank/DDBJ whole genome shotgun (WGS) entry which is preliminary data.</text>
</comment>
<keyword evidence="2" id="KW-1185">Reference proteome</keyword>
<dbReference type="InterPro" id="IPR027417">
    <property type="entry name" value="P-loop_NTPase"/>
</dbReference>
<dbReference type="PANTHER" id="PTHR35205:SF1">
    <property type="entry name" value="ZU5 DOMAIN-CONTAINING PROTEIN"/>
    <property type="match status" value="1"/>
</dbReference>
<dbReference type="Gene3D" id="3.40.50.300">
    <property type="entry name" value="P-loop containing nucleotide triphosphate hydrolases"/>
    <property type="match status" value="1"/>
</dbReference>
<name>A0A1Q5UKI2_9EURO</name>
<protein>
    <recommendedName>
        <fullName evidence="3">NB-ARC domain-containing protein</fullName>
    </recommendedName>
</protein>
<evidence type="ECO:0000313" key="1">
    <source>
        <dbReference type="EMBL" id="OKP12980.1"/>
    </source>
</evidence>
<dbReference type="Proteomes" id="UP000186955">
    <property type="component" value="Unassembled WGS sequence"/>
</dbReference>
<evidence type="ECO:0008006" key="3">
    <source>
        <dbReference type="Google" id="ProtNLM"/>
    </source>
</evidence>
<evidence type="ECO:0000313" key="2">
    <source>
        <dbReference type="Proteomes" id="UP000186955"/>
    </source>
</evidence>
<dbReference type="STRING" id="1316194.A0A1Q5UKI2"/>
<gene>
    <name evidence="1" type="ORF">PENSUB_1332</name>
</gene>
<proteinExistence type="predicted"/>
<dbReference type="PANTHER" id="PTHR35205">
    <property type="entry name" value="NB-ARC AND TPR DOMAIN PROTEIN"/>
    <property type="match status" value="1"/>
</dbReference>